<dbReference type="PANTHER" id="PTHR10796">
    <property type="entry name" value="PATCHED-RELATED"/>
    <property type="match status" value="1"/>
</dbReference>
<feature type="compositionally biased region" description="Polar residues" evidence="2">
    <location>
        <begin position="161"/>
        <end position="178"/>
    </location>
</feature>
<dbReference type="InterPro" id="IPR053958">
    <property type="entry name" value="HMGCR/SNAP/NPC1-like_SSD"/>
</dbReference>
<keyword evidence="6" id="KW-1185">Reference proteome</keyword>
<gene>
    <name evidence="5" type="ORF">GOODEAATRI_032389</name>
</gene>
<comment type="similarity">
    <text evidence="1">Belongs to the patched family.</text>
</comment>
<name>A0ABV0PTH6_9TELE</name>
<comment type="caution">
    <text evidence="5">The sequence shown here is derived from an EMBL/GenBank/DDBJ whole genome shotgun (WGS) entry which is preliminary data.</text>
</comment>
<dbReference type="Pfam" id="PF12349">
    <property type="entry name" value="Sterol-sensing"/>
    <property type="match status" value="1"/>
</dbReference>
<evidence type="ECO:0000313" key="6">
    <source>
        <dbReference type="Proteomes" id="UP001476798"/>
    </source>
</evidence>
<dbReference type="PANTHER" id="PTHR10796:SF36">
    <property type="entry name" value="PATCHED DOMAIN-CONTAINING PROTEIN 1"/>
    <property type="match status" value="1"/>
</dbReference>
<dbReference type="Proteomes" id="UP001476798">
    <property type="component" value="Unassembled WGS sequence"/>
</dbReference>
<protein>
    <recommendedName>
        <fullName evidence="4">SSD domain-containing protein</fullName>
    </recommendedName>
</protein>
<organism evidence="5 6">
    <name type="scientific">Goodea atripinnis</name>
    <dbReference type="NCBI Taxonomy" id="208336"/>
    <lineage>
        <taxon>Eukaryota</taxon>
        <taxon>Metazoa</taxon>
        <taxon>Chordata</taxon>
        <taxon>Craniata</taxon>
        <taxon>Vertebrata</taxon>
        <taxon>Euteleostomi</taxon>
        <taxon>Actinopterygii</taxon>
        <taxon>Neopterygii</taxon>
        <taxon>Teleostei</taxon>
        <taxon>Neoteleostei</taxon>
        <taxon>Acanthomorphata</taxon>
        <taxon>Ovalentaria</taxon>
        <taxon>Atherinomorphae</taxon>
        <taxon>Cyprinodontiformes</taxon>
        <taxon>Goodeidae</taxon>
        <taxon>Goodea</taxon>
    </lineage>
</organism>
<keyword evidence="3" id="KW-1133">Transmembrane helix</keyword>
<feature type="transmembrane region" description="Helical" evidence="3">
    <location>
        <begin position="59"/>
        <end position="81"/>
    </location>
</feature>
<dbReference type="PROSITE" id="PS50156">
    <property type="entry name" value="SSD"/>
    <property type="match status" value="1"/>
</dbReference>
<feature type="transmembrane region" description="Helical" evidence="3">
    <location>
        <begin position="25"/>
        <end position="47"/>
    </location>
</feature>
<feature type="non-terminal residue" evidence="5">
    <location>
        <position position="226"/>
    </location>
</feature>
<keyword evidence="3" id="KW-0472">Membrane</keyword>
<accession>A0ABV0PTH6</accession>
<feature type="transmembrane region" description="Helical" evidence="3">
    <location>
        <begin position="208"/>
        <end position="225"/>
    </location>
</feature>
<feature type="domain" description="SSD" evidence="4">
    <location>
        <begin position="1"/>
        <end position="81"/>
    </location>
</feature>
<evidence type="ECO:0000313" key="5">
    <source>
        <dbReference type="EMBL" id="MEQ2186796.1"/>
    </source>
</evidence>
<evidence type="ECO:0000256" key="3">
    <source>
        <dbReference type="SAM" id="Phobius"/>
    </source>
</evidence>
<dbReference type="InterPro" id="IPR051697">
    <property type="entry name" value="Patched_domain-protein"/>
</dbReference>
<feature type="region of interest" description="Disordered" evidence="2">
    <location>
        <begin position="160"/>
        <end position="179"/>
    </location>
</feature>
<evidence type="ECO:0000256" key="1">
    <source>
        <dbReference type="ARBA" id="ARBA00005585"/>
    </source>
</evidence>
<evidence type="ECO:0000256" key="2">
    <source>
        <dbReference type="SAM" id="MobiDB-lite"/>
    </source>
</evidence>
<evidence type="ECO:0000259" key="4">
    <source>
        <dbReference type="PROSITE" id="PS50156"/>
    </source>
</evidence>
<sequence>MLSSWRRTREDQHVKERVASVFEDVMLRFSGSTMIHLMTLGLAASPLTNMEAVRLFCRSAALAITISYVYMLSFYSSCLVFTGYLETRYRHGCFCRRVPKPDQLDSKPAWYRCLMYTRYQDETQSTNPPHGVGHTHVPNPNLTHVETQTVNSSGVRGHVANSIQTQSPPNTHSTTTVTDPHPQDSHLLLGCVRHCYGDWITNTYVKPFVVLLYLVYISFGLMGFLQ</sequence>
<dbReference type="EMBL" id="JAHRIO010085970">
    <property type="protein sequence ID" value="MEQ2186796.1"/>
    <property type="molecule type" value="Genomic_DNA"/>
</dbReference>
<reference evidence="5 6" key="1">
    <citation type="submission" date="2021-06" db="EMBL/GenBank/DDBJ databases">
        <authorList>
            <person name="Palmer J.M."/>
        </authorList>
    </citation>
    <scope>NUCLEOTIDE SEQUENCE [LARGE SCALE GENOMIC DNA]</scope>
    <source>
        <strain evidence="5 6">GA_2019</strain>
        <tissue evidence="5">Muscle</tissue>
    </source>
</reference>
<keyword evidence="3" id="KW-0812">Transmembrane</keyword>
<proteinExistence type="inferred from homology"/>
<dbReference type="InterPro" id="IPR000731">
    <property type="entry name" value="SSD"/>
</dbReference>